<evidence type="ECO:0000313" key="3">
    <source>
        <dbReference type="Proteomes" id="UP001140094"/>
    </source>
</evidence>
<feature type="compositionally biased region" description="Low complexity" evidence="1">
    <location>
        <begin position="248"/>
        <end position="261"/>
    </location>
</feature>
<feature type="compositionally biased region" description="Basic and acidic residues" evidence="1">
    <location>
        <begin position="448"/>
        <end position="479"/>
    </location>
</feature>
<feature type="region of interest" description="Disordered" evidence="1">
    <location>
        <begin position="336"/>
        <end position="416"/>
    </location>
</feature>
<feature type="region of interest" description="Disordered" evidence="1">
    <location>
        <begin position="448"/>
        <end position="518"/>
    </location>
</feature>
<evidence type="ECO:0000256" key="1">
    <source>
        <dbReference type="SAM" id="MobiDB-lite"/>
    </source>
</evidence>
<protein>
    <submittedName>
        <fullName evidence="2">Uncharacterized protein</fullName>
    </submittedName>
</protein>
<comment type="caution">
    <text evidence="2">The sequence shown here is derived from an EMBL/GenBank/DDBJ whole genome shotgun (WGS) entry which is preliminary data.</text>
</comment>
<dbReference type="AlphaFoldDB" id="A0A9W8HZC7"/>
<dbReference type="Proteomes" id="UP001140094">
    <property type="component" value="Unassembled WGS sequence"/>
</dbReference>
<accession>A0A9W8HZC7</accession>
<gene>
    <name evidence="2" type="ORF">H4R20_004053</name>
</gene>
<name>A0A9W8HZC7_9FUNG</name>
<sequence>MNPIQSETTRILSVLQGEQSQFEGGRSMSAIGAQGLSMGRETSLETQPKANIWAIPASVGPDLTKPVALGEIAGLWHTLDETQKLNILLGIAHVGLGRMRQAAAEVQQISQLAKNDSSSDWVRTLGELIGDVGVMGKIHSIQELDEPTKSEMEGVVDKLAAVLEKSSLCVTVPELGYVSSAVARTIAPSNIRNMYGRRPHAAELRRVATLAKEKHAGEMRSPAMSRRQSMAWNPSRRESSMEIGGSGSSSQIGSPEPSSGISFSALFEKDANVADLEDGGDSGSDGGDDREGNGDASVEPNVYTLPLNVKSSHQADHAGRLARLLAAADNTAALGNASGAAQPNAASDARRPSVRSARGGHATPALGMRRATPGASGGANKVGMVPNRKRPTATNLALPGGGLGSATITRRGGDSSTMITQKTKKIQMVNLEESAVSINARDRLMRDMRDQKAEEREAARQKRQAEVEERKRRREEARQQRQSSTGSKRPRRKAFGAEGEEGSASSSGEYDSSDSDAPLYNEAMADAGAAAQSPVPGFEVPNEYRTFAGNNPQIESVYAQTNALADIDRMRMYCFFNGLDVPPGTTNPLEILLNERMIDDPVHQGRKCTEQLVFKADLENCNWHKVRRLRRS</sequence>
<organism evidence="2 3">
    <name type="scientific">Coemansia guatemalensis</name>
    <dbReference type="NCBI Taxonomy" id="2761395"/>
    <lineage>
        <taxon>Eukaryota</taxon>
        <taxon>Fungi</taxon>
        <taxon>Fungi incertae sedis</taxon>
        <taxon>Zoopagomycota</taxon>
        <taxon>Kickxellomycotina</taxon>
        <taxon>Kickxellomycetes</taxon>
        <taxon>Kickxellales</taxon>
        <taxon>Kickxellaceae</taxon>
        <taxon>Coemansia</taxon>
    </lineage>
</organism>
<dbReference type="OrthoDB" id="5555179at2759"/>
<evidence type="ECO:0000313" key="2">
    <source>
        <dbReference type="EMBL" id="KAJ2800458.1"/>
    </source>
</evidence>
<reference evidence="2" key="1">
    <citation type="submission" date="2022-07" db="EMBL/GenBank/DDBJ databases">
        <title>Phylogenomic reconstructions and comparative analyses of Kickxellomycotina fungi.</title>
        <authorList>
            <person name="Reynolds N.K."/>
            <person name="Stajich J.E."/>
            <person name="Barry K."/>
            <person name="Grigoriev I.V."/>
            <person name="Crous P."/>
            <person name="Smith M.E."/>
        </authorList>
    </citation>
    <scope>NUCLEOTIDE SEQUENCE</scope>
    <source>
        <strain evidence="2">NRRL 1565</strain>
    </source>
</reference>
<dbReference type="EMBL" id="JANBUO010000981">
    <property type="protein sequence ID" value="KAJ2800458.1"/>
    <property type="molecule type" value="Genomic_DNA"/>
</dbReference>
<feature type="region of interest" description="Disordered" evidence="1">
    <location>
        <begin position="274"/>
        <end position="300"/>
    </location>
</feature>
<feature type="region of interest" description="Disordered" evidence="1">
    <location>
        <begin position="212"/>
        <end position="261"/>
    </location>
</feature>
<keyword evidence="3" id="KW-1185">Reference proteome</keyword>
<proteinExistence type="predicted"/>